<evidence type="ECO:0000313" key="1">
    <source>
        <dbReference type="EMBL" id="OMJ76028.1"/>
    </source>
</evidence>
<gene>
    <name evidence="1" type="ORF">SteCoe_24699</name>
</gene>
<reference evidence="1 2" key="1">
    <citation type="submission" date="2016-11" db="EMBL/GenBank/DDBJ databases">
        <title>The macronuclear genome of Stentor coeruleus: a giant cell with tiny introns.</title>
        <authorList>
            <person name="Slabodnick M."/>
            <person name="Ruby J.G."/>
            <person name="Reiff S.B."/>
            <person name="Swart E.C."/>
            <person name="Gosai S."/>
            <person name="Prabakaran S."/>
            <person name="Witkowska E."/>
            <person name="Larue G.E."/>
            <person name="Fisher S."/>
            <person name="Freeman R.M."/>
            <person name="Gunawardena J."/>
            <person name="Chu W."/>
            <person name="Stover N.A."/>
            <person name="Gregory B.D."/>
            <person name="Nowacki M."/>
            <person name="Derisi J."/>
            <person name="Roy S.W."/>
            <person name="Marshall W.F."/>
            <person name="Sood P."/>
        </authorList>
    </citation>
    <scope>NUCLEOTIDE SEQUENCE [LARGE SCALE GENOMIC DNA]</scope>
    <source>
        <strain evidence="1">WM001</strain>
    </source>
</reference>
<evidence type="ECO:0000313" key="2">
    <source>
        <dbReference type="Proteomes" id="UP000187209"/>
    </source>
</evidence>
<sequence length="71" mass="8630">MRFSIEEIVETRDHKESWERAASVIKIWKRKTKEKLWYNHAMIKSAYDDDLSWILPSKIAKIAYRKVSYLK</sequence>
<accession>A0A1R2BGZ1</accession>
<proteinExistence type="predicted"/>
<name>A0A1R2BGZ1_9CILI</name>
<keyword evidence="2" id="KW-1185">Reference proteome</keyword>
<protein>
    <submittedName>
        <fullName evidence="1">Uncharacterized protein</fullName>
    </submittedName>
</protein>
<dbReference type="EMBL" id="MPUH01000656">
    <property type="protein sequence ID" value="OMJ76028.1"/>
    <property type="molecule type" value="Genomic_DNA"/>
</dbReference>
<dbReference type="Proteomes" id="UP000187209">
    <property type="component" value="Unassembled WGS sequence"/>
</dbReference>
<dbReference type="AlphaFoldDB" id="A0A1R2BGZ1"/>
<comment type="caution">
    <text evidence="1">The sequence shown here is derived from an EMBL/GenBank/DDBJ whole genome shotgun (WGS) entry which is preliminary data.</text>
</comment>
<organism evidence="1 2">
    <name type="scientific">Stentor coeruleus</name>
    <dbReference type="NCBI Taxonomy" id="5963"/>
    <lineage>
        <taxon>Eukaryota</taxon>
        <taxon>Sar</taxon>
        <taxon>Alveolata</taxon>
        <taxon>Ciliophora</taxon>
        <taxon>Postciliodesmatophora</taxon>
        <taxon>Heterotrichea</taxon>
        <taxon>Heterotrichida</taxon>
        <taxon>Stentoridae</taxon>
        <taxon>Stentor</taxon>
    </lineage>
</organism>